<evidence type="ECO:0000313" key="2">
    <source>
        <dbReference type="EMBL" id="GHF79750.1"/>
    </source>
</evidence>
<feature type="compositionally biased region" description="Polar residues" evidence="1">
    <location>
        <begin position="1"/>
        <end position="12"/>
    </location>
</feature>
<proteinExistence type="predicted"/>
<feature type="region of interest" description="Disordered" evidence="1">
    <location>
        <begin position="1"/>
        <end position="44"/>
    </location>
</feature>
<gene>
    <name evidence="2" type="ORF">GCM10017667_04050</name>
</gene>
<dbReference type="Proteomes" id="UP000632849">
    <property type="component" value="Unassembled WGS sequence"/>
</dbReference>
<accession>A0A919EHQ8</accession>
<keyword evidence="3" id="KW-1185">Reference proteome</keyword>
<comment type="caution">
    <text evidence="2">The sequence shown here is derived from an EMBL/GenBank/DDBJ whole genome shotgun (WGS) entry which is preliminary data.</text>
</comment>
<protein>
    <submittedName>
        <fullName evidence="2">Uncharacterized protein</fullName>
    </submittedName>
</protein>
<sequence>MTPARSATSCMVTMTPPSYPPRPPIPPGSQRNRAPTCGQGADGRGPFAILAANSLVPKGT</sequence>
<reference evidence="2" key="2">
    <citation type="submission" date="2020-09" db="EMBL/GenBank/DDBJ databases">
        <authorList>
            <person name="Sun Q."/>
            <person name="Ohkuma M."/>
        </authorList>
    </citation>
    <scope>NUCLEOTIDE SEQUENCE</scope>
    <source>
        <strain evidence="2">JCM 4122</strain>
    </source>
</reference>
<reference evidence="2" key="1">
    <citation type="journal article" date="2014" name="Int. J. Syst. Evol. Microbiol.">
        <title>Complete genome sequence of Corynebacterium casei LMG S-19264T (=DSM 44701T), isolated from a smear-ripened cheese.</title>
        <authorList>
            <consortium name="US DOE Joint Genome Institute (JGI-PGF)"/>
            <person name="Walter F."/>
            <person name="Albersmeier A."/>
            <person name="Kalinowski J."/>
            <person name="Ruckert C."/>
        </authorList>
    </citation>
    <scope>NUCLEOTIDE SEQUENCE</scope>
    <source>
        <strain evidence="2">JCM 4122</strain>
    </source>
</reference>
<organism evidence="2 3">
    <name type="scientific">Streptomyces filamentosus</name>
    <name type="common">Streptomyces roseosporus</name>
    <dbReference type="NCBI Taxonomy" id="67294"/>
    <lineage>
        <taxon>Bacteria</taxon>
        <taxon>Bacillati</taxon>
        <taxon>Actinomycetota</taxon>
        <taxon>Actinomycetes</taxon>
        <taxon>Kitasatosporales</taxon>
        <taxon>Streptomycetaceae</taxon>
        <taxon>Streptomyces</taxon>
    </lineage>
</organism>
<name>A0A919EHQ8_STRFL</name>
<evidence type="ECO:0000313" key="3">
    <source>
        <dbReference type="Proteomes" id="UP000632849"/>
    </source>
</evidence>
<evidence type="ECO:0000256" key="1">
    <source>
        <dbReference type="SAM" id="MobiDB-lite"/>
    </source>
</evidence>
<dbReference type="EMBL" id="BNBE01000001">
    <property type="protein sequence ID" value="GHF79750.1"/>
    <property type="molecule type" value="Genomic_DNA"/>
</dbReference>
<feature type="compositionally biased region" description="Pro residues" evidence="1">
    <location>
        <begin position="17"/>
        <end position="27"/>
    </location>
</feature>
<dbReference type="AlphaFoldDB" id="A0A919EHQ8"/>